<dbReference type="SUPFAM" id="SSF53448">
    <property type="entry name" value="Nucleotide-diphospho-sugar transferases"/>
    <property type="match status" value="1"/>
</dbReference>
<dbReference type="InterPro" id="IPR029044">
    <property type="entry name" value="Nucleotide-diphossugar_trans"/>
</dbReference>
<dbReference type="Gene3D" id="3.90.550.10">
    <property type="entry name" value="Spore Coat Polysaccharide Biosynthesis Protein SpsA, Chain A"/>
    <property type="match status" value="1"/>
</dbReference>
<keyword evidence="1" id="KW-0812">Transmembrane</keyword>
<organism evidence="4 5">
    <name type="scientific">Trueperella abortisuis</name>
    <dbReference type="NCBI Taxonomy" id="445930"/>
    <lineage>
        <taxon>Bacteria</taxon>
        <taxon>Bacillati</taxon>
        <taxon>Actinomycetota</taxon>
        <taxon>Actinomycetes</taxon>
        <taxon>Actinomycetales</taxon>
        <taxon>Actinomycetaceae</taxon>
        <taxon>Trueperella</taxon>
    </lineage>
</organism>
<sequence length="684" mass="76659">MTLITACVLSLMQAYDLVVVVVFAAAFIMLLGIVLIANRMTLINDAKSSIEALSDIAEVNLRVRKTARQVSDIAGTVGRSAPVIRAINQKVSIGATNSIAGPVKSSTKEPEKGDIAPITQTPGHIRRRDVHAFVIADEFTANAFAFEWKQTMPTPDNWKELLSSEKPDLLFIESAWEGNGGTWRYQLTGSRAPRKEISELIEACKREGVPVVFWNKEDPPHFEDFLDVAKLADVVYTTEESLLDKYQRALGHARVYLMPFAAQPRMHSPAQPSGVVRDRAVAFGGMYFRDKYPERREQMEYLLPAAAKCGLDIFSRQYGGDEKYQFPSDFNDYVRPGIPYEQMVGAYHRYNVILNVNSVPDSSSMCARRIFEATACGAAVVSAPSLAIERYFGNGGISTPATQQDAYQVIRPLVRNKEWRDRIVHLAQRFVWEGHCYSHRVDLILGELGILEIDSHLKKVSVFVTTNRPAEVSVIADNFLRQSYDDKELVLLTHGFSLSDEQLVEFADLGENFKLLEAPESQQLGDNLNQLIDHCTGEIVVRMDGDDWYGDNYVRDMVNAIFYSGADLVGKAASYIYFESQDSSVLTFAHAEHKYTDFVRGATFAGPIETFRRFRFNSTGHGEDSSYLQQLKHAGAVIYSADRFNFCVTRSRDKSSHTWAVDDMALFSTGTELYQGHAKSQVNL</sequence>
<dbReference type="RefSeq" id="WP_307635041.1">
    <property type="nucleotide sequence ID" value="NZ_JAUSQL010000001.1"/>
</dbReference>
<keyword evidence="5" id="KW-1185">Reference proteome</keyword>
<evidence type="ECO:0000313" key="4">
    <source>
        <dbReference type="EMBL" id="MDP9832890.1"/>
    </source>
</evidence>
<dbReference type="InterPro" id="IPR001173">
    <property type="entry name" value="Glyco_trans_2-like"/>
</dbReference>
<gene>
    <name evidence="4" type="ORF">J2S45_001569</name>
</gene>
<feature type="domain" description="Glycosyltransferase 2-like" evidence="2">
    <location>
        <begin position="464"/>
        <end position="616"/>
    </location>
</feature>
<dbReference type="Proteomes" id="UP001230145">
    <property type="component" value="Unassembled WGS sequence"/>
</dbReference>
<proteinExistence type="predicted"/>
<protein>
    <submittedName>
        <fullName evidence="4">Spore maturation protein CgeB</fullName>
    </submittedName>
</protein>
<evidence type="ECO:0000313" key="5">
    <source>
        <dbReference type="Proteomes" id="UP001230145"/>
    </source>
</evidence>
<feature type="domain" description="Spore protein YkvP/CgeB glycosyl transferase-like" evidence="3">
    <location>
        <begin position="311"/>
        <end position="445"/>
    </location>
</feature>
<keyword evidence="1" id="KW-1133">Transmembrane helix</keyword>
<feature type="transmembrane region" description="Helical" evidence="1">
    <location>
        <begin position="17"/>
        <end position="37"/>
    </location>
</feature>
<accession>A0ABT9PL85</accession>
<dbReference type="InterPro" id="IPR055259">
    <property type="entry name" value="YkvP/CgeB_Glyco_trans-like"/>
</dbReference>
<comment type="caution">
    <text evidence="4">The sequence shown here is derived from an EMBL/GenBank/DDBJ whole genome shotgun (WGS) entry which is preliminary data.</text>
</comment>
<evidence type="ECO:0000259" key="2">
    <source>
        <dbReference type="Pfam" id="PF00535"/>
    </source>
</evidence>
<keyword evidence="1" id="KW-0472">Membrane</keyword>
<dbReference type="Pfam" id="PF00535">
    <property type="entry name" value="Glycos_transf_2"/>
    <property type="match status" value="1"/>
</dbReference>
<reference evidence="4 5" key="1">
    <citation type="submission" date="2023-07" db="EMBL/GenBank/DDBJ databases">
        <title>Sequencing the genomes of 1000 actinobacteria strains.</title>
        <authorList>
            <person name="Klenk H.-P."/>
        </authorList>
    </citation>
    <scope>NUCLEOTIDE SEQUENCE [LARGE SCALE GENOMIC DNA]</scope>
    <source>
        <strain evidence="4 5">DSM 19515</strain>
    </source>
</reference>
<dbReference type="Pfam" id="PF13524">
    <property type="entry name" value="Glyco_trans_1_2"/>
    <property type="match status" value="1"/>
</dbReference>
<dbReference type="CDD" id="cd00761">
    <property type="entry name" value="Glyco_tranf_GTA_type"/>
    <property type="match status" value="1"/>
</dbReference>
<name>A0ABT9PL85_9ACTO</name>
<evidence type="ECO:0000256" key="1">
    <source>
        <dbReference type="SAM" id="Phobius"/>
    </source>
</evidence>
<evidence type="ECO:0000259" key="3">
    <source>
        <dbReference type="Pfam" id="PF13524"/>
    </source>
</evidence>
<dbReference type="SUPFAM" id="SSF53756">
    <property type="entry name" value="UDP-Glycosyltransferase/glycogen phosphorylase"/>
    <property type="match status" value="1"/>
</dbReference>
<dbReference type="EMBL" id="JAUSQL010000001">
    <property type="protein sequence ID" value="MDP9832890.1"/>
    <property type="molecule type" value="Genomic_DNA"/>
</dbReference>